<evidence type="ECO:0000256" key="1">
    <source>
        <dbReference type="SAM" id="Phobius"/>
    </source>
</evidence>
<feature type="transmembrane region" description="Helical" evidence="1">
    <location>
        <begin position="12"/>
        <end position="36"/>
    </location>
</feature>
<feature type="transmembrane region" description="Helical" evidence="1">
    <location>
        <begin position="42"/>
        <end position="70"/>
    </location>
</feature>
<keyword evidence="3" id="KW-1185">Reference proteome</keyword>
<dbReference type="AlphaFoldDB" id="A0A6P0CCI2"/>
<keyword evidence="1" id="KW-0812">Transmembrane</keyword>
<organism evidence="2 3">
    <name type="scientific">Sulfitobacter sediminilitoris</name>
    <dbReference type="NCBI Taxonomy" id="2698830"/>
    <lineage>
        <taxon>Bacteria</taxon>
        <taxon>Pseudomonadati</taxon>
        <taxon>Pseudomonadota</taxon>
        <taxon>Alphaproteobacteria</taxon>
        <taxon>Rhodobacterales</taxon>
        <taxon>Roseobacteraceae</taxon>
        <taxon>Sulfitobacter</taxon>
    </lineage>
</organism>
<comment type="caution">
    <text evidence="2">The sequence shown here is derived from an EMBL/GenBank/DDBJ whole genome shotgun (WGS) entry which is preliminary data.</text>
</comment>
<name>A0A6P0CCI2_9RHOB</name>
<keyword evidence="1" id="KW-1133">Transmembrane helix</keyword>
<keyword evidence="1" id="KW-0472">Membrane</keyword>
<protein>
    <recommendedName>
        <fullName evidence="4">SRPBCC family protein</fullName>
    </recommendedName>
</protein>
<evidence type="ECO:0000313" key="2">
    <source>
        <dbReference type="EMBL" id="NEK22084.1"/>
    </source>
</evidence>
<dbReference type="RefSeq" id="WP_164353014.1">
    <property type="nucleotide sequence ID" value="NZ_JAABNT010000003.1"/>
</dbReference>
<sequence>MLRLIYRQRRRLLFGSFFGTLALMMMVLDMGGLGVLGTYPTWILVTTLVLTSLVVATCIFAVSALLILLLPNWRMMIELTGLVTFASASMSVVFPAAYEVPLIGSFWPFILTVMIFSVIYGEVLDRFRIWVDYRSKRSFVSPKSAQELWTELVPGEAPIADHWDSMLYMLEPDPDEPDSYAVQYTHGGSVYEHQTMTYLKKDAPHFAKYHHVGEVDPKNRSLVEGTYEIEITPRDKGGCKVTFTASRNLMLHRQALALWFDDHLGDQADHLRARHLGRSDWSQSGRLRRKISQYV</sequence>
<dbReference type="Proteomes" id="UP000468591">
    <property type="component" value="Unassembled WGS sequence"/>
</dbReference>
<evidence type="ECO:0000313" key="3">
    <source>
        <dbReference type="Proteomes" id="UP000468591"/>
    </source>
</evidence>
<feature type="transmembrane region" description="Helical" evidence="1">
    <location>
        <begin position="77"/>
        <end position="98"/>
    </location>
</feature>
<evidence type="ECO:0008006" key="4">
    <source>
        <dbReference type="Google" id="ProtNLM"/>
    </source>
</evidence>
<dbReference type="SUPFAM" id="SSF55961">
    <property type="entry name" value="Bet v1-like"/>
    <property type="match status" value="1"/>
</dbReference>
<proteinExistence type="predicted"/>
<gene>
    <name evidence="2" type="ORF">GV827_06675</name>
</gene>
<dbReference type="EMBL" id="JAABNT010000003">
    <property type="protein sequence ID" value="NEK22084.1"/>
    <property type="molecule type" value="Genomic_DNA"/>
</dbReference>
<reference evidence="2 3" key="1">
    <citation type="submission" date="2020-01" db="EMBL/GenBank/DDBJ databases">
        <title>Sulfitobacter sediminilitoris sp. nov., isolated from a tidal flat.</title>
        <authorList>
            <person name="Park S."/>
            <person name="Yoon J.-H."/>
        </authorList>
    </citation>
    <scope>NUCLEOTIDE SEQUENCE [LARGE SCALE GENOMIC DNA]</scope>
    <source>
        <strain evidence="2 3">JBTF-M27</strain>
    </source>
</reference>
<feature type="transmembrane region" description="Helical" evidence="1">
    <location>
        <begin position="104"/>
        <end position="124"/>
    </location>
</feature>
<accession>A0A6P0CCI2</accession>